<dbReference type="Gene3D" id="3.30.460.30">
    <property type="entry name" value="Glutamyl-tRNA reductase, N-terminal domain"/>
    <property type="match status" value="1"/>
</dbReference>
<dbReference type="InterPro" id="IPR015895">
    <property type="entry name" value="4pyrrol_synth_GluRdtase_N"/>
</dbReference>
<evidence type="ECO:0000313" key="2">
    <source>
        <dbReference type="EMBL" id="SVE12264.1"/>
    </source>
</evidence>
<feature type="domain" description="Glutamyl-tRNA reductase N-terminal" evidence="1">
    <location>
        <begin position="6"/>
        <end position="70"/>
    </location>
</feature>
<dbReference type="PANTHER" id="PTHR43013:SF1">
    <property type="entry name" value="GLUTAMYL-TRNA REDUCTASE"/>
    <property type="match status" value="1"/>
</dbReference>
<reference evidence="2" key="1">
    <citation type="submission" date="2018-05" db="EMBL/GenBank/DDBJ databases">
        <authorList>
            <person name="Lanie J.A."/>
            <person name="Ng W.-L."/>
            <person name="Kazmierczak K.M."/>
            <person name="Andrzejewski T.M."/>
            <person name="Davidsen T.M."/>
            <person name="Wayne K.J."/>
            <person name="Tettelin H."/>
            <person name="Glass J.I."/>
            <person name="Rusch D."/>
            <person name="Podicherti R."/>
            <person name="Tsui H.-C.T."/>
            <person name="Winkler M.E."/>
        </authorList>
    </citation>
    <scope>NUCLEOTIDE SEQUENCE</scope>
</reference>
<feature type="non-terminal residue" evidence="2">
    <location>
        <position position="71"/>
    </location>
</feature>
<dbReference type="SUPFAM" id="SSF69742">
    <property type="entry name" value="Glutamyl tRNA-reductase catalytic, N-terminal domain"/>
    <property type="match status" value="1"/>
</dbReference>
<accession>A0A383AX88</accession>
<dbReference type="GO" id="GO:0019353">
    <property type="term" value="P:protoporphyrinogen IX biosynthetic process from glutamate"/>
    <property type="evidence" value="ECO:0007669"/>
    <property type="project" value="TreeGrafter"/>
</dbReference>
<name>A0A383AX88_9ZZZZ</name>
<gene>
    <name evidence="2" type="ORF">METZ01_LOCUS465118</name>
</gene>
<dbReference type="InterPro" id="IPR036343">
    <property type="entry name" value="GluRdtase_N_sf"/>
</dbReference>
<dbReference type="AlphaFoldDB" id="A0A383AX88"/>
<dbReference type="PANTHER" id="PTHR43013">
    <property type="entry name" value="GLUTAMYL-TRNA REDUCTASE"/>
    <property type="match status" value="1"/>
</dbReference>
<dbReference type="Pfam" id="PF05201">
    <property type="entry name" value="GlutR_N"/>
    <property type="match status" value="1"/>
</dbReference>
<organism evidence="2">
    <name type="scientific">marine metagenome</name>
    <dbReference type="NCBI Taxonomy" id="408172"/>
    <lineage>
        <taxon>unclassified sequences</taxon>
        <taxon>metagenomes</taxon>
        <taxon>ecological metagenomes</taxon>
    </lineage>
</organism>
<proteinExistence type="predicted"/>
<evidence type="ECO:0000259" key="1">
    <source>
        <dbReference type="Pfam" id="PF05201"/>
    </source>
</evidence>
<sequence>MNLLIVGINHTSAPVELREKVAFTPEQLSYALQDLARVADFVEVAILSTCNRTEIIATAENADEFKVIDWL</sequence>
<dbReference type="GO" id="GO:0008883">
    <property type="term" value="F:glutamyl-tRNA reductase activity"/>
    <property type="evidence" value="ECO:0007669"/>
    <property type="project" value="InterPro"/>
</dbReference>
<dbReference type="EMBL" id="UINC01195618">
    <property type="protein sequence ID" value="SVE12264.1"/>
    <property type="molecule type" value="Genomic_DNA"/>
</dbReference>
<dbReference type="GO" id="GO:0050661">
    <property type="term" value="F:NADP binding"/>
    <property type="evidence" value="ECO:0007669"/>
    <property type="project" value="InterPro"/>
</dbReference>
<protein>
    <recommendedName>
        <fullName evidence="1">Glutamyl-tRNA reductase N-terminal domain-containing protein</fullName>
    </recommendedName>
</protein>